<proteinExistence type="predicted"/>
<evidence type="ECO:0008006" key="3">
    <source>
        <dbReference type="Google" id="ProtNLM"/>
    </source>
</evidence>
<accession>A0AA39IXS1</accession>
<comment type="caution">
    <text evidence="1">The sequence shown here is derived from an EMBL/GenBank/DDBJ whole genome shotgun (WGS) entry which is preliminary data.</text>
</comment>
<gene>
    <name evidence="1" type="ORF">EV421DRAFT_2023984</name>
</gene>
<dbReference type="EMBL" id="JAUEPT010000094">
    <property type="protein sequence ID" value="KAK0432427.1"/>
    <property type="molecule type" value="Genomic_DNA"/>
</dbReference>
<dbReference type="Proteomes" id="UP001175226">
    <property type="component" value="Unassembled WGS sequence"/>
</dbReference>
<reference evidence="1" key="1">
    <citation type="submission" date="2023-06" db="EMBL/GenBank/DDBJ databases">
        <authorList>
            <consortium name="Lawrence Berkeley National Laboratory"/>
            <person name="Ahrendt S."/>
            <person name="Sahu N."/>
            <person name="Indic B."/>
            <person name="Wong-Bajracharya J."/>
            <person name="Merenyi Z."/>
            <person name="Ke H.-M."/>
            <person name="Monk M."/>
            <person name="Kocsube S."/>
            <person name="Drula E."/>
            <person name="Lipzen A."/>
            <person name="Balint B."/>
            <person name="Henrissat B."/>
            <person name="Andreopoulos B."/>
            <person name="Martin F.M."/>
            <person name="Harder C.B."/>
            <person name="Rigling D."/>
            <person name="Ford K.L."/>
            <person name="Foster G.D."/>
            <person name="Pangilinan J."/>
            <person name="Papanicolaou A."/>
            <person name="Barry K."/>
            <person name="LaButti K."/>
            <person name="Viragh M."/>
            <person name="Koriabine M."/>
            <person name="Yan M."/>
            <person name="Riley R."/>
            <person name="Champramary S."/>
            <person name="Plett K.L."/>
            <person name="Tsai I.J."/>
            <person name="Slot J."/>
            <person name="Sipos G."/>
            <person name="Plett J."/>
            <person name="Nagy L.G."/>
            <person name="Grigoriev I.V."/>
        </authorList>
    </citation>
    <scope>NUCLEOTIDE SEQUENCE</scope>
    <source>
        <strain evidence="1">FPL87.14</strain>
    </source>
</reference>
<evidence type="ECO:0000313" key="2">
    <source>
        <dbReference type="Proteomes" id="UP001175226"/>
    </source>
</evidence>
<organism evidence="1 2">
    <name type="scientific">Armillaria borealis</name>
    <dbReference type="NCBI Taxonomy" id="47425"/>
    <lineage>
        <taxon>Eukaryota</taxon>
        <taxon>Fungi</taxon>
        <taxon>Dikarya</taxon>
        <taxon>Basidiomycota</taxon>
        <taxon>Agaricomycotina</taxon>
        <taxon>Agaricomycetes</taxon>
        <taxon>Agaricomycetidae</taxon>
        <taxon>Agaricales</taxon>
        <taxon>Marasmiineae</taxon>
        <taxon>Physalacriaceae</taxon>
        <taxon>Armillaria</taxon>
    </lineage>
</organism>
<protein>
    <recommendedName>
        <fullName evidence="3">Heterokaryon incompatibility domain-containing protein</fullName>
    </recommendedName>
</protein>
<keyword evidence="2" id="KW-1185">Reference proteome</keyword>
<evidence type="ECO:0000313" key="1">
    <source>
        <dbReference type="EMBL" id="KAK0432427.1"/>
    </source>
</evidence>
<sequence>MELPKTSNSFVLTIIPSCAWSKTSLLVGVTYPDALLTGSKRFMLKLGFSKNISVPKHSPSEAHSDTPCKALGVAGLLERLNAILGTSHTLYGPRIYSLLEVFLTQDLDFGTAYAHLRPFWYHDLTDVKDELRIREERDSMMREDVLVKKRIIDKSVPPRRVWDLYSNRVVPWWVARQCPWAISHAWVEEKVRGNVLTPINGFEWPVPIPKDTNLDLIRIEMLNAGAEYAWLDVLCLRQVDGKREDLRAKEWKVDVPTVGWAYSGPARFEPIVYYYFNGLGRPLRMKAGDFESDRSWFKRVWTLQEFSHRRLIGGDTGDDYAMAEEVREEFDQKLLFLEIIGDRMADVFTALSYMRHRVCTNPIDKIAGMVYLLSMSSIPAYYEMQSIEDAWTALVDMLSTRERGNFFFAYPKPGNGNKAWRPSWNQAMDDALTLPPWPRAASWADTVKHTEDTDADWIEADCIESGYVQGLAEGLHDGAHRYGELTVKDYVGASHTFKIRADHQYRIPDGLYALVGSHPFPSGKFEKQRWVIGRRLPEGKFEKVSVFHIPDHNEVKRLYELYIDTYARTFLVWCMYIFGNRGNF</sequence>
<name>A0AA39IXS1_9AGAR</name>
<dbReference type="AlphaFoldDB" id="A0AA39IXS1"/>